<protein>
    <submittedName>
        <fullName evidence="2">Uncharacterized protein</fullName>
    </submittedName>
</protein>
<comment type="caution">
    <text evidence="2">The sequence shown here is derived from an EMBL/GenBank/DDBJ whole genome shotgun (WGS) entry which is preliminary data.</text>
</comment>
<dbReference type="Proteomes" id="UP000482960">
    <property type="component" value="Unassembled WGS sequence"/>
</dbReference>
<evidence type="ECO:0000256" key="1">
    <source>
        <dbReference type="SAM" id="MobiDB-lite"/>
    </source>
</evidence>
<feature type="region of interest" description="Disordered" evidence="1">
    <location>
        <begin position="69"/>
        <end position="107"/>
    </location>
</feature>
<keyword evidence="3" id="KW-1185">Reference proteome</keyword>
<name>A0A6V8L9W9_9ACTN</name>
<dbReference type="RefSeq" id="WP_173078640.1">
    <property type="nucleotide sequence ID" value="NZ_BAABJB010000004.1"/>
</dbReference>
<accession>A0A6V8L9W9</accession>
<dbReference type="AlphaFoldDB" id="A0A6V8L9W9"/>
<reference evidence="2 3" key="2">
    <citation type="submission" date="2020-03" db="EMBL/GenBank/DDBJ databases">
        <authorList>
            <person name="Ichikawa N."/>
            <person name="Kimura A."/>
            <person name="Kitahashi Y."/>
            <person name="Uohara A."/>
        </authorList>
    </citation>
    <scope>NUCLEOTIDE SEQUENCE [LARGE SCALE GENOMIC DNA]</scope>
    <source>
        <strain evidence="2 3">NBRC 108638</strain>
    </source>
</reference>
<gene>
    <name evidence="2" type="ORF">Prum_052330</name>
</gene>
<reference evidence="2 3" key="1">
    <citation type="submission" date="2020-03" db="EMBL/GenBank/DDBJ databases">
        <title>Whole genome shotgun sequence of Phytohabitans rumicis NBRC 108638.</title>
        <authorList>
            <person name="Komaki H."/>
            <person name="Tamura T."/>
        </authorList>
    </citation>
    <scope>NUCLEOTIDE SEQUENCE [LARGE SCALE GENOMIC DNA]</scope>
    <source>
        <strain evidence="2 3">NBRC 108638</strain>
    </source>
</reference>
<evidence type="ECO:0000313" key="2">
    <source>
        <dbReference type="EMBL" id="GFJ91591.1"/>
    </source>
</evidence>
<sequence>MSWQSGPSTDEPTLITDLFALIDSSIRQGRAIERVDQAAAAAAYRDGLAALGRILQRVGENRVGPAELLITPEPVGRSDGSQLPSGCERHDQSTDSDHVAPPSTVRQ</sequence>
<evidence type="ECO:0000313" key="3">
    <source>
        <dbReference type="Proteomes" id="UP000482960"/>
    </source>
</evidence>
<proteinExistence type="predicted"/>
<dbReference type="EMBL" id="BLPG01000001">
    <property type="protein sequence ID" value="GFJ91591.1"/>
    <property type="molecule type" value="Genomic_DNA"/>
</dbReference>
<organism evidence="2 3">
    <name type="scientific">Phytohabitans rumicis</name>
    <dbReference type="NCBI Taxonomy" id="1076125"/>
    <lineage>
        <taxon>Bacteria</taxon>
        <taxon>Bacillati</taxon>
        <taxon>Actinomycetota</taxon>
        <taxon>Actinomycetes</taxon>
        <taxon>Micromonosporales</taxon>
        <taxon>Micromonosporaceae</taxon>
    </lineage>
</organism>
<feature type="compositionally biased region" description="Basic and acidic residues" evidence="1">
    <location>
        <begin position="87"/>
        <end position="98"/>
    </location>
</feature>